<comment type="subcellular location">
    <subcellularLocation>
        <location evidence="1">Nucleus</location>
        <location evidence="1">Nucleolus</location>
    </subcellularLocation>
</comment>
<comment type="similarity">
    <text evidence="2">Belongs to the UTP6 family.</text>
</comment>
<dbReference type="AlphaFoldDB" id="A0A5N6L4A1"/>
<evidence type="ECO:0000256" key="5">
    <source>
        <dbReference type="ARBA" id="ARBA00023242"/>
    </source>
</evidence>
<comment type="caution">
    <text evidence="7">The sequence shown here is derived from an EMBL/GenBank/DDBJ whole genome shotgun (WGS) entry which is preliminary data.</text>
</comment>
<dbReference type="SUPFAM" id="SSF48452">
    <property type="entry name" value="TPR-like"/>
    <property type="match status" value="1"/>
</dbReference>
<dbReference type="InterPro" id="IPR011990">
    <property type="entry name" value="TPR-like_helical_dom_sf"/>
</dbReference>
<dbReference type="Proteomes" id="UP000327013">
    <property type="component" value="Unassembled WGS sequence"/>
</dbReference>
<evidence type="ECO:0000256" key="3">
    <source>
        <dbReference type="ARBA" id="ARBA00022552"/>
    </source>
</evidence>
<evidence type="ECO:0000313" key="8">
    <source>
        <dbReference type="Proteomes" id="UP000327013"/>
    </source>
</evidence>
<dbReference type="PANTHER" id="PTHR23271">
    <property type="entry name" value="HEPATOCELLULAR CARCINOMA-ASSOCIATED ANTIGEN 66"/>
    <property type="match status" value="1"/>
</dbReference>
<dbReference type="GO" id="GO:0030515">
    <property type="term" value="F:snoRNA binding"/>
    <property type="evidence" value="ECO:0007669"/>
    <property type="project" value="InterPro"/>
</dbReference>
<dbReference type="OrthoDB" id="28112at2759"/>
<protein>
    <recommendedName>
        <fullName evidence="6">U3 small nucleolar RNA-associated protein 6 N-terminal domain-containing protein</fullName>
    </recommendedName>
</protein>
<keyword evidence="5" id="KW-0539">Nucleus</keyword>
<dbReference type="SMART" id="SM00386">
    <property type="entry name" value="HAT"/>
    <property type="match status" value="4"/>
</dbReference>
<evidence type="ECO:0000259" key="6">
    <source>
        <dbReference type="Pfam" id="PF08640"/>
    </source>
</evidence>
<evidence type="ECO:0000256" key="2">
    <source>
        <dbReference type="ARBA" id="ARBA00010734"/>
    </source>
</evidence>
<dbReference type="GO" id="GO:0000462">
    <property type="term" value="P:maturation of SSU-rRNA from tricistronic rRNA transcript (SSU-rRNA, 5.8S rRNA, LSU-rRNA)"/>
    <property type="evidence" value="ECO:0007669"/>
    <property type="project" value="InterPro"/>
</dbReference>
<sequence>MSGAADKARFHLEQSVPELREWERRDIFSKDEITSIARKRSDFEHTIATRGASSPSTYARYIAYELNLSTLACKRVVRRRLKSTSSHSSQKRMFSILDRGTRKHHGSLELWMQYLSYCRTQGARKRLQRVLTECVRMFPTKPEVWIWAARYEMDIKGDVGAARGWMQRGLRFCPRRTELWIEYGRLEMEFVAKIAARRRILGLGKAEADPTMELDSGHLDVDDDEEMDADEIALPAVSAEEFETQDGGERKRGSGLDQVALEKLSKSPALNGAIPKAIFDASMKQFAPASPSTASRTDGAWRIIDQTAADFFHMFAEFAAPASAPCAGMLLQHVLDNTPVSQDVERGVQMASCMCRHPVAIVEFDAPDFPSALRESLKRIKQARTLDMEKEQKQNLDLALSSWLTPMLEENRLAPELKLVLKTTLAILDHGESNASQ</sequence>
<keyword evidence="3" id="KW-0698">rRNA processing</keyword>
<evidence type="ECO:0000256" key="1">
    <source>
        <dbReference type="ARBA" id="ARBA00004604"/>
    </source>
</evidence>
<keyword evidence="8" id="KW-1185">Reference proteome</keyword>
<dbReference type="InterPro" id="IPR003107">
    <property type="entry name" value="HAT"/>
</dbReference>
<dbReference type="GO" id="GO:0034388">
    <property type="term" value="C:Pwp2p-containing subcomplex of 90S preribosome"/>
    <property type="evidence" value="ECO:0007669"/>
    <property type="project" value="TreeGrafter"/>
</dbReference>
<dbReference type="InterPro" id="IPR013949">
    <property type="entry name" value="Utp6"/>
</dbReference>
<dbReference type="Gene3D" id="1.25.40.10">
    <property type="entry name" value="Tetratricopeptide repeat domain"/>
    <property type="match status" value="1"/>
</dbReference>
<feature type="domain" description="U3 small nucleolar RNA-associated protein 6 N-terminal" evidence="6">
    <location>
        <begin position="12"/>
        <end position="89"/>
    </location>
</feature>
<dbReference type="Pfam" id="PF08640">
    <property type="entry name" value="U3_assoc_6"/>
    <property type="match status" value="1"/>
</dbReference>
<gene>
    <name evidence="7" type="ORF">FH972_026205</name>
</gene>
<keyword evidence="4" id="KW-0677">Repeat</keyword>
<proteinExistence type="inferred from homology"/>
<name>A0A5N6L4A1_9ROSI</name>
<evidence type="ECO:0000256" key="4">
    <source>
        <dbReference type="ARBA" id="ARBA00022737"/>
    </source>
</evidence>
<dbReference type="GO" id="GO:0032040">
    <property type="term" value="C:small-subunit processome"/>
    <property type="evidence" value="ECO:0007669"/>
    <property type="project" value="TreeGrafter"/>
</dbReference>
<evidence type="ECO:0000313" key="7">
    <source>
        <dbReference type="EMBL" id="KAB8659316.1"/>
    </source>
</evidence>
<dbReference type="EMBL" id="VIBQ01000082">
    <property type="protein sequence ID" value="KAB8659316.1"/>
    <property type="molecule type" value="Genomic_DNA"/>
</dbReference>
<reference evidence="7 8" key="1">
    <citation type="submission" date="2019-06" db="EMBL/GenBank/DDBJ databases">
        <title>A chromosomal-level reference genome of Carpinus fangiana (Coryloideae, Betulaceae).</title>
        <authorList>
            <person name="Yang X."/>
            <person name="Wang Z."/>
            <person name="Zhang L."/>
            <person name="Hao G."/>
            <person name="Liu J."/>
            <person name="Yang Y."/>
        </authorList>
    </citation>
    <scope>NUCLEOTIDE SEQUENCE [LARGE SCALE GENOMIC DNA]</scope>
    <source>
        <strain evidence="7">Cfa_2016G</strain>
        <tissue evidence="7">Leaf</tissue>
    </source>
</reference>
<dbReference type="PANTHER" id="PTHR23271:SF1">
    <property type="entry name" value="U3 SMALL NUCLEOLAR RNA-ASSOCIATED PROTEIN 6 HOMOLOG"/>
    <property type="match status" value="1"/>
</dbReference>
<dbReference type="InterPro" id="IPR055347">
    <property type="entry name" value="UTP6_N"/>
</dbReference>
<accession>A0A5N6L4A1</accession>
<organism evidence="7 8">
    <name type="scientific">Carpinus fangiana</name>
    <dbReference type="NCBI Taxonomy" id="176857"/>
    <lineage>
        <taxon>Eukaryota</taxon>
        <taxon>Viridiplantae</taxon>
        <taxon>Streptophyta</taxon>
        <taxon>Embryophyta</taxon>
        <taxon>Tracheophyta</taxon>
        <taxon>Spermatophyta</taxon>
        <taxon>Magnoliopsida</taxon>
        <taxon>eudicotyledons</taxon>
        <taxon>Gunneridae</taxon>
        <taxon>Pentapetalae</taxon>
        <taxon>rosids</taxon>
        <taxon>fabids</taxon>
        <taxon>Fagales</taxon>
        <taxon>Betulaceae</taxon>
        <taxon>Carpinus</taxon>
    </lineage>
</organism>